<protein>
    <recommendedName>
        <fullName evidence="5">Hsp90 chaperone protein kinase-targeting subunit</fullName>
    </recommendedName>
</protein>
<dbReference type="InterPro" id="IPR004918">
    <property type="entry name" value="Cdc37"/>
</dbReference>
<dbReference type="InterPro" id="IPR013874">
    <property type="entry name" value="Cdc37_Hsp90-bd"/>
</dbReference>
<dbReference type="GO" id="GO:0005737">
    <property type="term" value="C:cytoplasm"/>
    <property type="evidence" value="ECO:0007669"/>
    <property type="project" value="UniProtKB-SubCell"/>
</dbReference>
<dbReference type="Gene3D" id="1.20.58.610">
    <property type="entry name" value="Cdc37, Hsp90 binding domain"/>
    <property type="match status" value="1"/>
</dbReference>
<dbReference type="Pfam" id="PF08564">
    <property type="entry name" value="CDC37_C"/>
    <property type="match status" value="1"/>
</dbReference>
<evidence type="ECO:0000313" key="11">
    <source>
        <dbReference type="EMBL" id="OAF57225.1"/>
    </source>
</evidence>
<dbReference type="InterPro" id="IPR013855">
    <property type="entry name" value="Cdc37_N_dom"/>
</dbReference>
<feature type="domain" description="Cdc37 Hsp90 binding" evidence="9">
    <location>
        <begin position="198"/>
        <end position="384"/>
    </location>
</feature>
<dbReference type="SMART" id="SM01070">
    <property type="entry name" value="CDC37_M"/>
    <property type="match status" value="1"/>
</dbReference>
<keyword evidence="4" id="KW-0143">Chaperone</keyword>
<feature type="region of interest" description="Disordered" evidence="7">
    <location>
        <begin position="488"/>
        <end position="510"/>
    </location>
</feature>
<reference evidence="11" key="1">
    <citation type="submission" date="2016-03" db="EMBL/GenBank/DDBJ databases">
        <title>Updated assembly of Pseudogymnoascus destructans, the fungus causing white-nose syndrome of bats.</title>
        <authorList>
            <person name="Palmer J.M."/>
            <person name="Drees K.P."/>
            <person name="Foster J.T."/>
            <person name="Lindner D.L."/>
        </authorList>
    </citation>
    <scope>NUCLEOTIDE SEQUENCE [LARGE SCALE GENOMIC DNA]</scope>
    <source>
        <strain evidence="11">20631-21</strain>
    </source>
</reference>
<dbReference type="eggNOG" id="KOG2260">
    <property type="taxonomic scope" value="Eukaryota"/>
</dbReference>
<evidence type="ECO:0000256" key="2">
    <source>
        <dbReference type="ARBA" id="ARBA00006222"/>
    </source>
</evidence>
<proteinExistence type="inferred from homology"/>
<evidence type="ECO:0000256" key="3">
    <source>
        <dbReference type="ARBA" id="ARBA00022490"/>
    </source>
</evidence>
<feature type="domain" description="Cdc37 C-terminal" evidence="8">
    <location>
        <begin position="401"/>
        <end position="502"/>
    </location>
</feature>
<dbReference type="SMART" id="SM01069">
    <property type="entry name" value="CDC37_C"/>
    <property type="match status" value="1"/>
</dbReference>
<dbReference type="PANTHER" id="PTHR12800:SF4">
    <property type="entry name" value="HSP90 CO-CHAPERONE CDC37"/>
    <property type="match status" value="1"/>
</dbReference>
<evidence type="ECO:0000259" key="9">
    <source>
        <dbReference type="SMART" id="SM01070"/>
    </source>
</evidence>
<dbReference type="FunFam" id="1.20.58.610:FF:000002">
    <property type="entry name" value="Hsp90 co-chaperone Cdc37, putative"/>
    <property type="match status" value="1"/>
</dbReference>
<dbReference type="GO" id="GO:0006457">
    <property type="term" value="P:protein folding"/>
    <property type="evidence" value="ECO:0007669"/>
    <property type="project" value="TreeGrafter"/>
</dbReference>
<dbReference type="GO" id="GO:0031072">
    <property type="term" value="F:heat shock protein binding"/>
    <property type="evidence" value="ECO:0007669"/>
    <property type="project" value="TreeGrafter"/>
</dbReference>
<gene>
    <name evidence="11" type="primary">CDC37</name>
    <name evidence="11" type="ORF">VC83_05853</name>
</gene>
<comment type="similarity">
    <text evidence="2">Belongs to the CDC37 family.</text>
</comment>
<name>A0A177A4M7_9PEZI</name>
<dbReference type="Proteomes" id="UP000077154">
    <property type="component" value="Unassembled WGS sequence"/>
</dbReference>
<dbReference type="Pfam" id="PF08565">
    <property type="entry name" value="CDC37_M"/>
    <property type="match status" value="1"/>
</dbReference>
<evidence type="ECO:0000259" key="10">
    <source>
        <dbReference type="SMART" id="SM01071"/>
    </source>
</evidence>
<dbReference type="GO" id="GO:0051087">
    <property type="term" value="F:protein-folding chaperone binding"/>
    <property type="evidence" value="ECO:0007669"/>
    <property type="project" value="TreeGrafter"/>
</dbReference>
<organism evidence="11">
    <name type="scientific">Pseudogymnoascus destructans</name>
    <dbReference type="NCBI Taxonomy" id="655981"/>
    <lineage>
        <taxon>Eukaryota</taxon>
        <taxon>Fungi</taxon>
        <taxon>Dikarya</taxon>
        <taxon>Ascomycota</taxon>
        <taxon>Pezizomycotina</taxon>
        <taxon>Leotiomycetes</taxon>
        <taxon>Thelebolales</taxon>
        <taxon>Thelebolaceae</taxon>
        <taxon>Pseudogymnoascus</taxon>
    </lineage>
</organism>
<evidence type="ECO:0000256" key="6">
    <source>
        <dbReference type="SAM" id="Coils"/>
    </source>
</evidence>
<dbReference type="InterPro" id="IPR013873">
    <property type="entry name" value="Cdc37_C"/>
</dbReference>
<keyword evidence="3" id="KW-0963">Cytoplasm</keyword>
<dbReference type="SMART" id="SM01071">
    <property type="entry name" value="CDC37_N"/>
    <property type="match status" value="1"/>
</dbReference>
<dbReference type="SUPFAM" id="SSF101391">
    <property type="entry name" value="Hsp90 co-chaperone CDC37"/>
    <property type="match status" value="1"/>
</dbReference>
<dbReference type="GO" id="GO:0050821">
    <property type="term" value="P:protein stabilization"/>
    <property type="evidence" value="ECO:0007669"/>
    <property type="project" value="TreeGrafter"/>
</dbReference>
<dbReference type="VEuPathDB" id="FungiDB:GMDG_03582"/>
<dbReference type="GeneID" id="36288917"/>
<dbReference type="Pfam" id="PF03234">
    <property type="entry name" value="CDC37_N"/>
    <property type="match status" value="1"/>
</dbReference>
<dbReference type="RefSeq" id="XP_024322515.1">
    <property type="nucleotide sequence ID" value="XM_024469462.1"/>
</dbReference>
<accession>A0A177A4M7</accession>
<evidence type="ECO:0000256" key="7">
    <source>
        <dbReference type="SAM" id="MobiDB-lite"/>
    </source>
</evidence>
<evidence type="ECO:0000259" key="8">
    <source>
        <dbReference type="SMART" id="SM01069"/>
    </source>
</evidence>
<evidence type="ECO:0000256" key="5">
    <source>
        <dbReference type="ARBA" id="ARBA00031396"/>
    </source>
</evidence>
<keyword evidence="6" id="KW-0175">Coiled coil</keyword>
<dbReference type="OrthoDB" id="440202at2759"/>
<dbReference type="GO" id="GO:0051082">
    <property type="term" value="F:unfolded protein binding"/>
    <property type="evidence" value="ECO:0007669"/>
    <property type="project" value="TreeGrafter"/>
</dbReference>
<comment type="subcellular location">
    <subcellularLocation>
        <location evidence="1">Cytoplasm</location>
    </subcellularLocation>
</comment>
<dbReference type="EMBL" id="KV441401">
    <property type="protein sequence ID" value="OAF57225.1"/>
    <property type="molecule type" value="Genomic_DNA"/>
</dbReference>
<sequence length="510" mass="57076">MPLDYSKWDALELSDDSDIEVHPNVDKRSFIRAKQNQIHQERDHRKLQIATFKYERIINDGFLKRIEGLLKALESHKSEAESRSADEIIFQSLMESADPDYDQPPARPQGVHTDEKELPSYSKMIATLIDQVKATVAEKKVTDSEKLLAYLEEVKQHKAKVDDLQRQLNEKLTELELTDRNKITSESIHTGFDSSSVNKSNPPPPPSTAKPSAAKPKGKAVEVLNPQALDKTTNRDSGADADVDEPITAAPGDSSDDEDHHATEIGKKFARIKMGDYRACVNFIGEHPEVIAERETDGLLIMAFDAELAGKSSVAQQCVHQALLLQYCRTLGCDGVGLFFKRITTPGHQAQKVFTDDVKDTYLRIHKRAKEILKEREKEEEAGGVEQIQLHAVEPGTEIKIFVPPKELLESADEEERRSREIFEAFPPGLQRALESASLDEVNKVLGKMSVDEAEEVVGQLSEGGMLSLGEQIIDTTTAEGQAELKRLEEEEKESKEEREKLDKYAGDPE</sequence>
<dbReference type="PANTHER" id="PTHR12800">
    <property type="entry name" value="CDC37-RELATED"/>
    <property type="match status" value="1"/>
</dbReference>
<dbReference type="InterPro" id="IPR038189">
    <property type="entry name" value="Cdc37_Hsp90-bd_sf"/>
</dbReference>
<dbReference type="GO" id="GO:0019901">
    <property type="term" value="F:protein kinase binding"/>
    <property type="evidence" value="ECO:0007669"/>
    <property type="project" value="InterPro"/>
</dbReference>
<feature type="region of interest" description="Disordered" evidence="7">
    <location>
        <begin position="186"/>
        <end position="261"/>
    </location>
</feature>
<feature type="coiled-coil region" evidence="6">
    <location>
        <begin position="147"/>
        <end position="181"/>
    </location>
</feature>
<evidence type="ECO:0000256" key="1">
    <source>
        <dbReference type="ARBA" id="ARBA00004496"/>
    </source>
</evidence>
<feature type="domain" description="Cdc37 N-terminal" evidence="10">
    <location>
        <begin position="2"/>
        <end position="195"/>
    </location>
</feature>
<evidence type="ECO:0000256" key="4">
    <source>
        <dbReference type="ARBA" id="ARBA00023186"/>
    </source>
</evidence>
<dbReference type="AlphaFoldDB" id="A0A177A4M7"/>